<accession>A0A0H1R800</accession>
<sequence length="80" mass="8690">MDSPLIHFLDDARFYSKPGSARAAVMTSGQSQFPINLSEMGGKLVPAQKDAAGRTILSNESIRGFTRGRSMVRTGVSFIR</sequence>
<dbReference type="AlphaFoldDB" id="A0A0H1R800"/>
<gene>
    <name evidence="1" type="ORF">AA309_21115</name>
</gene>
<evidence type="ECO:0000313" key="1">
    <source>
        <dbReference type="EMBL" id="KLK91350.1"/>
    </source>
</evidence>
<comment type="caution">
    <text evidence="1">The sequence shown here is derived from an EMBL/GenBank/DDBJ whole genome shotgun (WGS) entry which is preliminary data.</text>
</comment>
<protein>
    <submittedName>
        <fullName evidence="1">Uncharacterized protein</fullName>
    </submittedName>
</protein>
<keyword evidence="2" id="KW-1185">Reference proteome</keyword>
<organism evidence="1 2">
    <name type="scientific">Microvirga vignae</name>
    <dbReference type="NCBI Taxonomy" id="1225564"/>
    <lineage>
        <taxon>Bacteria</taxon>
        <taxon>Pseudomonadati</taxon>
        <taxon>Pseudomonadota</taxon>
        <taxon>Alphaproteobacteria</taxon>
        <taxon>Hyphomicrobiales</taxon>
        <taxon>Methylobacteriaceae</taxon>
        <taxon>Microvirga</taxon>
    </lineage>
</organism>
<reference evidence="1 2" key="1">
    <citation type="submission" date="2015-05" db="EMBL/GenBank/DDBJ databases">
        <title>Draft genome sequence of Microvirga vignae strain BR3299, a novel nitrogen fixing bacteria isolated from Brazil semi-aired region.</title>
        <authorList>
            <person name="Zilli J.E."/>
            <person name="Passos S.R."/>
            <person name="Leite J."/>
            <person name="Baldani J.I."/>
            <person name="Xavier G.R."/>
            <person name="Rumjaneck N.G."/>
            <person name="Simoes-Araujo J.L."/>
        </authorList>
    </citation>
    <scope>NUCLEOTIDE SEQUENCE [LARGE SCALE GENOMIC DNA]</scope>
    <source>
        <strain evidence="1 2">BR3299</strain>
    </source>
</reference>
<dbReference type="PATRIC" id="fig|1225564.3.peg.5566"/>
<dbReference type="Proteomes" id="UP000035489">
    <property type="component" value="Unassembled WGS sequence"/>
</dbReference>
<dbReference type="EMBL" id="LCYG01000056">
    <property type="protein sequence ID" value="KLK91350.1"/>
    <property type="molecule type" value="Genomic_DNA"/>
</dbReference>
<proteinExistence type="predicted"/>
<evidence type="ECO:0000313" key="2">
    <source>
        <dbReference type="Proteomes" id="UP000035489"/>
    </source>
</evidence>
<name>A0A0H1R800_9HYPH</name>